<dbReference type="PANTHER" id="PTHR13370:SF3">
    <property type="entry name" value="TRNA (GUANINE(10)-N2)-METHYLTRANSFERASE HOMOLOG"/>
    <property type="match status" value="1"/>
</dbReference>
<protein>
    <recommendedName>
        <fullName evidence="9">tRNA (guanine(10)-N(2))-methyltransferase</fullName>
        <ecNumber evidence="9">2.1.1.214</ecNumber>
    </recommendedName>
</protein>
<keyword evidence="8 10" id="KW-0694">RNA-binding</keyword>
<dbReference type="PANTHER" id="PTHR13370">
    <property type="entry name" value="RNA METHYLASE-RELATED"/>
    <property type="match status" value="1"/>
</dbReference>
<keyword evidence="2" id="KW-0963">Cytoplasm</keyword>
<dbReference type="GO" id="GO:0160102">
    <property type="term" value="F:tRNA (guanine(10)-N2)-methyltransferase activity"/>
    <property type="evidence" value="ECO:0007669"/>
    <property type="project" value="UniProtKB-EC"/>
</dbReference>
<dbReference type="PROSITE" id="PS51627">
    <property type="entry name" value="SAM_MT_TRM11"/>
    <property type="match status" value="1"/>
</dbReference>
<evidence type="ECO:0000259" key="11">
    <source>
        <dbReference type="Pfam" id="PF01170"/>
    </source>
</evidence>
<comment type="similarity">
    <text evidence="10">Belongs to the class I-like SAM-binding methyltransferase superfamily. TRM11 methyltransferase family.</text>
</comment>
<keyword evidence="4 10" id="KW-0489">Methyltransferase</keyword>
<evidence type="ECO:0000256" key="5">
    <source>
        <dbReference type="ARBA" id="ARBA00022679"/>
    </source>
</evidence>
<dbReference type="SUPFAM" id="SSF53335">
    <property type="entry name" value="S-adenosyl-L-methionine-dependent methyltransferases"/>
    <property type="match status" value="1"/>
</dbReference>
<organism evidence="13 14">
    <name type="scientific">Lomentospora prolificans</name>
    <dbReference type="NCBI Taxonomy" id="41688"/>
    <lineage>
        <taxon>Eukaryota</taxon>
        <taxon>Fungi</taxon>
        <taxon>Dikarya</taxon>
        <taxon>Ascomycota</taxon>
        <taxon>Pezizomycotina</taxon>
        <taxon>Sordariomycetes</taxon>
        <taxon>Hypocreomycetidae</taxon>
        <taxon>Microascales</taxon>
        <taxon>Microascaceae</taxon>
        <taxon>Lomentospora</taxon>
    </lineage>
</organism>
<proteinExistence type="inferred from homology"/>
<evidence type="ECO:0000259" key="12">
    <source>
        <dbReference type="Pfam" id="PF25904"/>
    </source>
</evidence>
<dbReference type="InterPro" id="IPR029063">
    <property type="entry name" value="SAM-dependent_MTases_sf"/>
</dbReference>
<evidence type="ECO:0000256" key="2">
    <source>
        <dbReference type="ARBA" id="ARBA00022490"/>
    </source>
</evidence>
<comment type="caution">
    <text evidence="13">The sequence shown here is derived from an EMBL/GenBank/DDBJ whole genome shotgun (WGS) entry which is preliminary data.</text>
</comment>
<dbReference type="InterPro" id="IPR059073">
    <property type="entry name" value="TRMT11_N"/>
</dbReference>
<evidence type="ECO:0000256" key="7">
    <source>
        <dbReference type="ARBA" id="ARBA00022694"/>
    </source>
</evidence>
<gene>
    <name evidence="13" type="ORF">jhhlp_008446</name>
</gene>
<dbReference type="GO" id="GO:0032259">
    <property type="term" value="P:methylation"/>
    <property type="evidence" value="ECO:0007669"/>
    <property type="project" value="UniProtKB-UniRule"/>
</dbReference>
<keyword evidence="5 10" id="KW-0808">Transferase</keyword>
<dbReference type="Proteomes" id="UP000233524">
    <property type="component" value="Unassembled WGS sequence"/>
</dbReference>
<dbReference type="OrthoDB" id="296065at2759"/>
<evidence type="ECO:0000256" key="4">
    <source>
        <dbReference type="ARBA" id="ARBA00022603"/>
    </source>
</evidence>
<keyword evidence="7 10" id="KW-0819">tRNA processing</keyword>
<dbReference type="PIRSF" id="PIRSF017259">
    <property type="entry name" value="tRNA_mtfrase_TRM11"/>
    <property type="match status" value="1"/>
</dbReference>
<sequence length="445" mass="50217">MDFIVRFTQSHETFRIPEIEALAIVEGVDLKVKEYRPESPYCIVTLPSEDAAKRLVQRSILVQAIYEHWADSTTLSNLQDQIKRDEKYLRPRYQTCSFKFNFDSFQGTRQHDAKVTIINSFAFLAFKGPIDLKNPDEEFAVLEEWQSKSTVLGIAEPARLYFGRVVGVGARDLATVYTLKKRGYISTTSMDSELALVTANIALAAPGKLFYDPFVGTGSFPVACSHFGALSFGSDIDGRAIRGQGNKKSVKGNFEQYGIKYLLGGMFVADLTNTPIRISRDRRIFDGVVCDPPYGVREGLKVLGCRDPEKMPWSIEAGKERSHLPDYIPPKKPYSFLAMLDDILAFSAATIVDNGRLAFWMPTANDEAEEIKVPSHPCLEVVAVSSQEFNKWSRKLIAYRRIPDSEVSQEALEAYTNRQIQKGEGTTANELNPFRRMYFTRFESQ</sequence>
<evidence type="ECO:0000256" key="1">
    <source>
        <dbReference type="ARBA" id="ARBA00004496"/>
    </source>
</evidence>
<dbReference type="GO" id="GO:0043527">
    <property type="term" value="C:tRNA methyltransferase complex"/>
    <property type="evidence" value="ECO:0007669"/>
    <property type="project" value="UniProtKB-ARBA"/>
</dbReference>
<keyword evidence="3 10" id="KW-0820">tRNA-binding</keyword>
<comment type="subcellular location">
    <subcellularLocation>
        <location evidence="1">Cytoplasm</location>
    </subcellularLocation>
</comment>
<feature type="domain" description="Ribosomal RNA large subunit methyltransferase K/L-like methyltransferase" evidence="11">
    <location>
        <begin position="182"/>
        <end position="298"/>
    </location>
</feature>
<dbReference type="Gene3D" id="3.40.50.150">
    <property type="entry name" value="Vaccinia Virus protein VP39"/>
    <property type="match status" value="1"/>
</dbReference>
<evidence type="ECO:0000256" key="6">
    <source>
        <dbReference type="ARBA" id="ARBA00022691"/>
    </source>
</evidence>
<feature type="domain" description="tRNA (guanine(10)-N(2))-methyltransferase TRMT11 N-terminal" evidence="12">
    <location>
        <begin position="1"/>
        <end position="171"/>
    </location>
</feature>
<keyword evidence="6 10" id="KW-0949">S-adenosyl-L-methionine</keyword>
<dbReference type="PROSITE" id="PS00092">
    <property type="entry name" value="N6_MTASE"/>
    <property type="match status" value="1"/>
</dbReference>
<dbReference type="InterPro" id="IPR000241">
    <property type="entry name" value="RlmKL-like_Mtase"/>
</dbReference>
<dbReference type="Pfam" id="PF01170">
    <property type="entry name" value="UPF0020"/>
    <property type="match status" value="1"/>
</dbReference>
<dbReference type="STRING" id="41688.A0A2N3MY17"/>
<dbReference type="GO" id="GO:0000049">
    <property type="term" value="F:tRNA binding"/>
    <property type="evidence" value="ECO:0007669"/>
    <property type="project" value="UniProtKB-UniRule"/>
</dbReference>
<evidence type="ECO:0000256" key="10">
    <source>
        <dbReference type="PROSITE-ProRule" id="PRU00959"/>
    </source>
</evidence>
<evidence type="ECO:0000313" key="14">
    <source>
        <dbReference type="Proteomes" id="UP000233524"/>
    </source>
</evidence>
<dbReference type="VEuPathDB" id="FungiDB:jhhlp_008446"/>
<dbReference type="EC" id="2.1.1.214" evidence="9"/>
<dbReference type="EMBL" id="NLAX01001623">
    <property type="protein sequence ID" value="PKS05079.1"/>
    <property type="molecule type" value="Genomic_DNA"/>
</dbReference>
<dbReference type="Pfam" id="PF25904">
    <property type="entry name" value="Tmrp11_N"/>
    <property type="match status" value="1"/>
</dbReference>
<dbReference type="AlphaFoldDB" id="A0A2N3MY17"/>
<dbReference type="InParanoid" id="A0A2N3MY17"/>
<name>A0A2N3MY17_9PEZI</name>
<dbReference type="InterPro" id="IPR002052">
    <property type="entry name" value="DNA_methylase_N6_adenine_CS"/>
</dbReference>
<evidence type="ECO:0000256" key="9">
    <source>
        <dbReference type="ARBA" id="ARBA00066937"/>
    </source>
</evidence>
<evidence type="ECO:0000313" key="13">
    <source>
        <dbReference type="EMBL" id="PKS05079.1"/>
    </source>
</evidence>
<dbReference type="InterPro" id="IPR016691">
    <property type="entry name" value="TRMT11"/>
</dbReference>
<evidence type="ECO:0000256" key="3">
    <source>
        <dbReference type="ARBA" id="ARBA00022555"/>
    </source>
</evidence>
<reference evidence="13 14" key="1">
    <citation type="journal article" date="2017" name="G3 (Bethesda)">
        <title>First Draft Genome Sequence of the Pathogenic Fungus Lomentospora prolificans (Formerly Scedosporium prolificans).</title>
        <authorList>
            <person name="Luo R."/>
            <person name="Zimin A."/>
            <person name="Workman R."/>
            <person name="Fan Y."/>
            <person name="Pertea G."/>
            <person name="Grossman N."/>
            <person name="Wear M.P."/>
            <person name="Jia B."/>
            <person name="Miller H."/>
            <person name="Casadevall A."/>
            <person name="Timp W."/>
            <person name="Zhang S.X."/>
            <person name="Salzberg S.L."/>
        </authorList>
    </citation>
    <scope>NUCLEOTIDE SEQUENCE [LARGE SCALE GENOMIC DNA]</scope>
    <source>
        <strain evidence="13 14">JHH-5317</strain>
    </source>
</reference>
<dbReference type="FunCoup" id="A0A2N3MY17">
    <property type="interactions" value="802"/>
</dbReference>
<keyword evidence="14" id="KW-1185">Reference proteome</keyword>
<evidence type="ECO:0000256" key="8">
    <source>
        <dbReference type="ARBA" id="ARBA00022884"/>
    </source>
</evidence>
<accession>A0A2N3MY17</accession>
<dbReference type="GO" id="GO:0005737">
    <property type="term" value="C:cytoplasm"/>
    <property type="evidence" value="ECO:0007669"/>
    <property type="project" value="UniProtKB-SubCell"/>
</dbReference>
<dbReference type="GO" id="GO:0008033">
    <property type="term" value="P:tRNA processing"/>
    <property type="evidence" value="ECO:0007669"/>
    <property type="project" value="UniProtKB-UniRule"/>
</dbReference>